<dbReference type="GO" id="GO:0016787">
    <property type="term" value="F:hydrolase activity"/>
    <property type="evidence" value="ECO:0007669"/>
    <property type="project" value="UniProtKB-KW"/>
</dbReference>
<keyword evidence="6" id="KW-0862">Zinc</keyword>
<evidence type="ECO:0000256" key="5">
    <source>
        <dbReference type="ARBA" id="ARBA00022801"/>
    </source>
</evidence>
<sequence>MEKNHVEDYQYLSYNCGEYIEVVFFTAHKGLTFNRRTEEGQKNLNNIKRWFGVKEVVYLNQIHSNIVHVFKDNKEVINSEGDGIITENTATAIGVFTADCVPIILVDKKKGAIGAVHSGWKGTYANIAGKAVELMKENYGCNPEELSIYIGPHNRVCCYEVSEELISKFKNNPLFSENLLSEKCNINKGRHLNLEACIKIELITSGVKEENIISTEECTFCSSNLNLFSYRREDEKEGRMYSFVYIK</sequence>
<protein>
    <recommendedName>
        <fullName evidence="11">Polyphenol oxidase</fullName>
    </recommendedName>
</protein>
<keyword evidence="5" id="KW-0378">Hydrolase</keyword>
<dbReference type="Gene3D" id="3.60.140.10">
    <property type="entry name" value="CNF1/YfiH-like putative cysteine hydrolases"/>
    <property type="match status" value="1"/>
</dbReference>
<comment type="similarity">
    <text evidence="2">Belongs to the purine nucleoside phosphorylase YfiH/LACC1 family.</text>
</comment>
<comment type="caution">
    <text evidence="10">The sequence shown here is derived from an EMBL/GenBank/DDBJ whole genome shotgun (WGS) entry which is preliminary data.</text>
</comment>
<dbReference type="AlphaFoldDB" id="A0A644YI42"/>
<comment type="catalytic activity">
    <reaction evidence="8">
        <text>adenosine + phosphate = alpha-D-ribose 1-phosphate + adenine</text>
        <dbReference type="Rhea" id="RHEA:27642"/>
        <dbReference type="ChEBI" id="CHEBI:16335"/>
        <dbReference type="ChEBI" id="CHEBI:16708"/>
        <dbReference type="ChEBI" id="CHEBI:43474"/>
        <dbReference type="ChEBI" id="CHEBI:57720"/>
        <dbReference type="EC" id="2.4.2.1"/>
    </reaction>
    <physiologicalReaction direction="left-to-right" evidence="8">
        <dbReference type="Rhea" id="RHEA:27643"/>
    </physiologicalReaction>
</comment>
<comment type="catalytic activity">
    <reaction evidence="7">
        <text>adenosine + H2O + H(+) = inosine + NH4(+)</text>
        <dbReference type="Rhea" id="RHEA:24408"/>
        <dbReference type="ChEBI" id="CHEBI:15377"/>
        <dbReference type="ChEBI" id="CHEBI:15378"/>
        <dbReference type="ChEBI" id="CHEBI:16335"/>
        <dbReference type="ChEBI" id="CHEBI:17596"/>
        <dbReference type="ChEBI" id="CHEBI:28938"/>
        <dbReference type="EC" id="3.5.4.4"/>
    </reaction>
    <physiologicalReaction direction="left-to-right" evidence="7">
        <dbReference type="Rhea" id="RHEA:24409"/>
    </physiologicalReaction>
</comment>
<dbReference type="InterPro" id="IPR003730">
    <property type="entry name" value="Cu_polyphenol_OxRdtase"/>
</dbReference>
<dbReference type="NCBIfam" id="TIGR00726">
    <property type="entry name" value="peptidoglycan editing factor PgeF"/>
    <property type="match status" value="1"/>
</dbReference>
<evidence type="ECO:0000256" key="4">
    <source>
        <dbReference type="ARBA" id="ARBA00022723"/>
    </source>
</evidence>
<keyword evidence="4" id="KW-0479">Metal-binding</keyword>
<evidence type="ECO:0000256" key="8">
    <source>
        <dbReference type="ARBA" id="ARBA00048968"/>
    </source>
</evidence>
<proteinExistence type="inferred from homology"/>
<dbReference type="PANTHER" id="PTHR30616:SF2">
    <property type="entry name" value="PURINE NUCLEOSIDE PHOSPHORYLASE LACC1"/>
    <property type="match status" value="1"/>
</dbReference>
<dbReference type="CDD" id="cd16833">
    <property type="entry name" value="YfiH"/>
    <property type="match status" value="1"/>
</dbReference>
<name>A0A644YI42_9ZZZZ</name>
<keyword evidence="3" id="KW-0808">Transferase</keyword>
<dbReference type="SUPFAM" id="SSF64438">
    <property type="entry name" value="CNF1/YfiH-like putative cysteine hydrolases"/>
    <property type="match status" value="1"/>
</dbReference>
<evidence type="ECO:0000256" key="6">
    <source>
        <dbReference type="ARBA" id="ARBA00022833"/>
    </source>
</evidence>
<reference evidence="10" key="1">
    <citation type="submission" date="2019-08" db="EMBL/GenBank/DDBJ databases">
        <authorList>
            <person name="Kucharzyk K."/>
            <person name="Murdoch R.W."/>
            <person name="Higgins S."/>
            <person name="Loffler F."/>
        </authorList>
    </citation>
    <scope>NUCLEOTIDE SEQUENCE</scope>
</reference>
<dbReference type="InterPro" id="IPR038371">
    <property type="entry name" value="Cu_polyphenol_OxRdtase_sf"/>
</dbReference>
<evidence type="ECO:0000256" key="9">
    <source>
        <dbReference type="ARBA" id="ARBA00049893"/>
    </source>
</evidence>
<evidence type="ECO:0008006" key="11">
    <source>
        <dbReference type="Google" id="ProtNLM"/>
    </source>
</evidence>
<dbReference type="GO" id="GO:0017061">
    <property type="term" value="F:S-methyl-5-thioadenosine phosphorylase activity"/>
    <property type="evidence" value="ECO:0007669"/>
    <property type="project" value="UniProtKB-EC"/>
</dbReference>
<comment type="catalytic activity">
    <reaction evidence="9">
        <text>S-methyl-5'-thioadenosine + phosphate = 5-(methylsulfanyl)-alpha-D-ribose 1-phosphate + adenine</text>
        <dbReference type="Rhea" id="RHEA:11852"/>
        <dbReference type="ChEBI" id="CHEBI:16708"/>
        <dbReference type="ChEBI" id="CHEBI:17509"/>
        <dbReference type="ChEBI" id="CHEBI:43474"/>
        <dbReference type="ChEBI" id="CHEBI:58533"/>
        <dbReference type="EC" id="2.4.2.28"/>
    </reaction>
    <physiologicalReaction direction="left-to-right" evidence="9">
        <dbReference type="Rhea" id="RHEA:11853"/>
    </physiologicalReaction>
</comment>
<dbReference type="Pfam" id="PF02578">
    <property type="entry name" value="Cu-oxidase_4"/>
    <property type="match status" value="1"/>
</dbReference>
<organism evidence="10">
    <name type="scientific">bioreactor metagenome</name>
    <dbReference type="NCBI Taxonomy" id="1076179"/>
    <lineage>
        <taxon>unclassified sequences</taxon>
        <taxon>metagenomes</taxon>
        <taxon>ecological metagenomes</taxon>
    </lineage>
</organism>
<evidence type="ECO:0000313" key="10">
    <source>
        <dbReference type="EMBL" id="MPM27658.1"/>
    </source>
</evidence>
<evidence type="ECO:0000256" key="7">
    <source>
        <dbReference type="ARBA" id="ARBA00047989"/>
    </source>
</evidence>
<dbReference type="GO" id="GO:0005507">
    <property type="term" value="F:copper ion binding"/>
    <property type="evidence" value="ECO:0007669"/>
    <property type="project" value="TreeGrafter"/>
</dbReference>
<comment type="catalytic activity">
    <reaction evidence="1">
        <text>inosine + phosphate = alpha-D-ribose 1-phosphate + hypoxanthine</text>
        <dbReference type="Rhea" id="RHEA:27646"/>
        <dbReference type="ChEBI" id="CHEBI:17368"/>
        <dbReference type="ChEBI" id="CHEBI:17596"/>
        <dbReference type="ChEBI" id="CHEBI:43474"/>
        <dbReference type="ChEBI" id="CHEBI:57720"/>
        <dbReference type="EC" id="2.4.2.1"/>
    </reaction>
    <physiologicalReaction direction="left-to-right" evidence="1">
        <dbReference type="Rhea" id="RHEA:27647"/>
    </physiologicalReaction>
</comment>
<evidence type="ECO:0000256" key="3">
    <source>
        <dbReference type="ARBA" id="ARBA00022679"/>
    </source>
</evidence>
<accession>A0A644YI42</accession>
<dbReference type="PANTHER" id="PTHR30616">
    <property type="entry name" value="UNCHARACTERIZED PROTEIN YFIH"/>
    <property type="match status" value="1"/>
</dbReference>
<gene>
    <name evidence="10" type="ORF">SDC9_74171</name>
</gene>
<dbReference type="EMBL" id="VSSQ01005051">
    <property type="protein sequence ID" value="MPM27658.1"/>
    <property type="molecule type" value="Genomic_DNA"/>
</dbReference>
<evidence type="ECO:0000256" key="1">
    <source>
        <dbReference type="ARBA" id="ARBA00000553"/>
    </source>
</evidence>
<evidence type="ECO:0000256" key="2">
    <source>
        <dbReference type="ARBA" id="ARBA00007353"/>
    </source>
</evidence>
<dbReference type="InterPro" id="IPR011324">
    <property type="entry name" value="Cytotoxic_necrot_fac-like_cat"/>
</dbReference>